<reference evidence="2 3" key="1">
    <citation type="submission" date="2018-03" db="EMBL/GenBank/DDBJ databases">
        <title>Draft genome sequence of Rohu Carp (Labeo rohita).</title>
        <authorList>
            <person name="Das P."/>
            <person name="Kushwaha B."/>
            <person name="Joshi C.G."/>
            <person name="Kumar D."/>
            <person name="Nagpure N.S."/>
            <person name="Sahoo L."/>
            <person name="Das S.P."/>
            <person name="Bit A."/>
            <person name="Patnaik S."/>
            <person name="Meher P.K."/>
            <person name="Jayasankar P."/>
            <person name="Koringa P.G."/>
            <person name="Patel N.V."/>
            <person name="Hinsu A.T."/>
            <person name="Kumar R."/>
            <person name="Pandey M."/>
            <person name="Agarwal S."/>
            <person name="Srivastava S."/>
            <person name="Singh M."/>
            <person name="Iquebal M.A."/>
            <person name="Jaiswal S."/>
            <person name="Angadi U.B."/>
            <person name="Kumar N."/>
            <person name="Raza M."/>
            <person name="Shah T.M."/>
            <person name="Rai A."/>
            <person name="Jena J.K."/>
        </authorList>
    </citation>
    <scope>NUCLEOTIDE SEQUENCE [LARGE SCALE GENOMIC DNA]</scope>
    <source>
        <strain evidence="2">DASCIFA01</strain>
        <tissue evidence="2">Testis</tissue>
    </source>
</reference>
<protein>
    <submittedName>
        <fullName evidence="2">Src homology 2 domain containing F</fullName>
    </submittedName>
</protein>
<accession>A0A498LJU5</accession>
<gene>
    <name evidence="2" type="ORF">ROHU_035473</name>
</gene>
<evidence type="ECO:0000313" key="3">
    <source>
        <dbReference type="Proteomes" id="UP000290572"/>
    </source>
</evidence>
<organism evidence="2 3">
    <name type="scientific">Labeo rohita</name>
    <name type="common">Indian major carp</name>
    <name type="synonym">Cyprinus rohita</name>
    <dbReference type="NCBI Taxonomy" id="84645"/>
    <lineage>
        <taxon>Eukaryota</taxon>
        <taxon>Metazoa</taxon>
        <taxon>Chordata</taxon>
        <taxon>Craniata</taxon>
        <taxon>Vertebrata</taxon>
        <taxon>Euteleostomi</taxon>
        <taxon>Actinopterygii</taxon>
        <taxon>Neopterygii</taxon>
        <taxon>Teleostei</taxon>
        <taxon>Ostariophysi</taxon>
        <taxon>Cypriniformes</taxon>
        <taxon>Cyprinidae</taxon>
        <taxon>Labeoninae</taxon>
        <taxon>Labeonini</taxon>
        <taxon>Labeo</taxon>
    </lineage>
</organism>
<evidence type="ECO:0000313" key="2">
    <source>
        <dbReference type="EMBL" id="RXN07336.1"/>
    </source>
</evidence>
<keyword evidence="3" id="KW-1185">Reference proteome</keyword>
<sequence length="158" mass="17540">MAVRAKAKVLGSRNYQHRNLKQKGRKPDRSRQGSNLRGETPMDFKSIALTSRPRLRRFAGTQACSLGWRRAAQDAKELQTQNPAKGRGGKKEQDVPVAQRQRAAVTRIRTGVAAATTQSTNHYTSTARHWLTAVAAAVRLQKGQAACYSVGERLRKFV</sequence>
<dbReference type="EMBL" id="QBIY01013350">
    <property type="protein sequence ID" value="RXN07336.1"/>
    <property type="molecule type" value="Genomic_DNA"/>
</dbReference>
<feature type="region of interest" description="Disordered" evidence="1">
    <location>
        <begin position="1"/>
        <end position="44"/>
    </location>
</feature>
<feature type="region of interest" description="Disordered" evidence="1">
    <location>
        <begin position="72"/>
        <end position="102"/>
    </location>
</feature>
<dbReference type="Proteomes" id="UP000290572">
    <property type="component" value="Unassembled WGS sequence"/>
</dbReference>
<proteinExistence type="predicted"/>
<name>A0A498LJU5_LABRO</name>
<comment type="caution">
    <text evidence="2">The sequence shown here is derived from an EMBL/GenBank/DDBJ whole genome shotgun (WGS) entry which is preliminary data.</text>
</comment>
<feature type="compositionally biased region" description="Basic residues" evidence="1">
    <location>
        <begin position="15"/>
        <end position="24"/>
    </location>
</feature>
<dbReference type="AlphaFoldDB" id="A0A498LJU5"/>
<evidence type="ECO:0000256" key="1">
    <source>
        <dbReference type="SAM" id="MobiDB-lite"/>
    </source>
</evidence>